<dbReference type="InterPro" id="IPR029033">
    <property type="entry name" value="His_PPase_superfam"/>
</dbReference>
<name>A0A0A9C1B5_ARUDO</name>
<dbReference type="SUPFAM" id="SSF53254">
    <property type="entry name" value="Phosphoglycerate mutase-like"/>
    <property type="match status" value="1"/>
</dbReference>
<dbReference type="PANTHER" id="PTHR48100">
    <property type="entry name" value="BROAD-SPECIFICITY PHOSPHATASE YOR283W-RELATED"/>
    <property type="match status" value="1"/>
</dbReference>
<dbReference type="Gene3D" id="3.40.50.1240">
    <property type="entry name" value="Phosphoglycerate mutase-like"/>
    <property type="match status" value="1"/>
</dbReference>
<reference evidence="2" key="1">
    <citation type="submission" date="2014-09" db="EMBL/GenBank/DDBJ databases">
        <authorList>
            <person name="Magalhaes I.L.F."/>
            <person name="Oliveira U."/>
            <person name="Santos F.R."/>
            <person name="Vidigal T.H.D.A."/>
            <person name="Brescovit A.D."/>
            <person name="Santos A.J."/>
        </authorList>
    </citation>
    <scope>NUCLEOTIDE SEQUENCE</scope>
    <source>
        <tissue evidence="2">Shoot tissue taken approximately 20 cm above the soil surface</tissue>
    </source>
</reference>
<dbReference type="AlphaFoldDB" id="A0A0A9C1B5"/>
<reference evidence="2" key="2">
    <citation type="journal article" date="2015" name="Data Brief">
        <title>Shoot transcriptome of the giant reed, Arundo donax.</title>
        <authorList>
            <person name="Barrero R.A."/>
            <person name="Guerrero F.D."/>
            <person name="Moolhuijzen P."/>
            <person name="Goolsby J.A."/>
            <person name="Tidwell J."/>
            <person name="Bellgard S.E."/>
            <person name="Bellgard M.I."/>
        </authorList>
    </citation>
    <scope>NUCLEOTIDE SEQUENCE</scope>
    <source>
        <tissue evidence="2">Shoot tissue taken approximately 20 cm above the soil surface</tissue>
    </source>
</reference>
<protein>
    <recommendedName>
        <fullName evidence="3">Phosphoglycerate mutase family protein</fullName>
    </recommendedName>
</protein>
<comment type="similarity">
    <text evidence="1">Belongs to the phosphoglycerate mutase family.</text>
</comment>
<evidence type="ECO:0000313" key="2">
    <source>
        <dbReference type="EMBL" id="JAD67160.1"/>
    </source>
</evidence>
<dbReference type="InterPro" id="IPR050275">
    <property type="entry name" value="PGM_Phosphatase"/>
</dbReference>
<dbReference type="GO" id="GO:0016791">
    <property type="term" value="F:phosphatase activity"/>
    <property type="evidence" value="ECO:0007669"/>
    <property type="project" value="TreeGrafter"/>
</dbReference>
<sequence>MEASADTALYPLHRCKTVYLVRHAQGIHNVEGDKDPSAYNSLALLDAHLTPLGWKQAECLREHVNKSGLAKRIELVISSPLLRAMQTAVGVFGGENNTDGVSAPPLMVENTGVYPCDKRRTITEYRTLFPAIDFSLIENDEDALWEPDVREANDSVAARGIKFIDWLWTREEKEIAIVSHCGFLFRTLSMYSKECHPTIQEELSKLFENCELRSIMLVDRSVLGSDSSSWNYSGMIPAE</sequence>
<proteinExistence type="inferred from homology"/>
<dbReference type="Pfam" id="PF00300">
    <property type="entry name" value="His_Phos_1"/>
    <property type="match status" value="1"/>
</dbReference>
<dbReference type="PANTHER" id="PTHR48100:SF1">
    <property type="entry name" value="HISTIDINE PHOSPHATASE FAMILY PROTEIN-RELATED"/>
    <property type="match status" value="1"/>
</dbReference>
<organism evidence="2">
    <name type="scientific">Arundo donax</name>
    <name type="common">Giant reed</name>
    <name type="synonym">Donax arundinaceus</name>
    <dbReference type="NCBI Taxonomy" id="35708"/>
    <lineage>
        <taxon>Eukaryota</taxon>
        <taxon>Viridiplantae</taxon>
        <taxon>Streptophyta</taxon>
        <taxon>Embryophyta</taxon>
        <taxon>Tracheophyta</taxon>
        <taxon>Spermatophyta</taxon>
        <taxon>Magnoliopsida</taxon>
        <taxon>Liliopsida</taxon>
        <taxon>Poales</taxon>
        <taxon>Poaceae</taxon>
        <taxon>PACMAD clade</taxon>
        <taxon>Arundinoideae</taxon>
        <taxon>Arundineae</taxon>
        <taxon>Arundo</taxon>
    </lineage>
</organism>
<accession>A0A0A9C1B5</accession>
<evidence type="ECO:0008006" key="3">
    <source>
        <dbReference type="Google" id="ProtNLM"/>
    </source>
</evidence>
<dbReference type="SMART" id="SM00855">
    <property type="entry name" value="PGAM"/>
    <property type="match status" value="1"/>
</dbReference>
<dbReference type="GO" id="GO:0005737">
    <property type="term" value="C:cytoplasm"/>
    <property type="evidence" value="ECO:0007669"/>
    <property type="project" value="TreeGrafter"/>
</dbReference>
<evidence type="ECO:0000256" key="1">
    <source>
        <dbReference type="ARBA" id="ARBA00038362"/>
    </source>
</evidence>
<dbReference type="CDD" id="cd07067">
    <property type="entry name" value="HP_PGM_like"/>
    <property type="match status" value="1"/>
</dbReference>
<dbReference type="InterPro" id="IPR013078">
    <property type="entry name" value="His_Pase_superF_clade-1"/>
</dbReference>
<dbReference type="EMBL" id="GBRH01230735">
    <property type="protein sequence ID" value="JAD67160.1"/>
    <property type="molecule type" value="Transcribed_RNA"/>
</dbReference>